<name>A0A8B7UUJ6_CASCN</name>
<dbReference type="Gene3D" id="2.80.10.50">
    <property type="match status" value="1"/>
</dbReference>
<dbReference type="KEGG" id="ccan:109688977"/>
<protein>
    <submittedName>
        <fullName evidence="4">Polypeptide N-acetylgalactosaminyltransferase 14-like</fullName>
    </submittedName>
</protein>
<dbReference type="SMART" id="SM00458">
    <property type="entry name" value="RICIN"/>
    <property type="match status" value="1"/>
</dbReference>
<dbReference type="GO" id="GO:0006493">
    <property type="term" value="P:protein O-linked glycosylation"/>
    <property type="evidence" value="ECO:0007669"/>
    <property type="project" value="TreeGrafter"/>
</dbReference>
<gene>
    <name evidence="4" type="primary">LOC109688977</name>
</gene>
<dbReference type="AlphaFoldDB" id="A0A8B7UUJ6"/>
<reference evidence="4" key="1">
    <citation type="submission" date="2025-08" db="UniProtKB">
        <authorList>
            <consortium name="RefSeq"/>
        </authorList>
    </citation>
    <scope>IDENTIFICATION</scope>
    <source>
        <tissue evidence="4">Leukocyte</tissue>
    </source>
</reference>
<proteinExistence type="predicted"/>
<feature type="domain" description="Ricin B lectin" evidence="3">
    <location>
        <begin position="42"/>
        <end position="170"/>
    </location>
</feature>
<dbReference type="PANTHER" id="PTHR11675">
    <property type="entry name" value="N-ACETYLGALACTOSAMINYLTRANSFERASE"/>
    <property type="match status" value="1"/>
</dbReference>
<dbReference type="OrthoDB" id="429263at2759"/>
<keyword evidence="1" id="KW-0430">Lectin</keyword>
<dbReference type="InterPro" id="IPR000772">
    <property type="entry name" value="Ricin_B_lectin"/>
</dbReference>
<dbReference type="GO" id="GO:0005794">
    <property type="term" value="C:Golgi apparatus"/>
    <property type="evidence" value="ECO:0007669"/>
    <property type="project" value="TreeGrafter"/>
</dbReference>
<dbReference type="Gene3D" id="1.10.8.460">
    <property type="entry name" value="ppGaNTase-T1 linker domain-like"/>
    <property type="match status" value="1"/>
</dbReference>
<evidence type="ECO:0000313" key="4">
    <source>
        <dbReference type="RefSeq" id="XP_020023193.1"/>
    </source>
</evidence>
<dbReference type="PANTHER" id="PTHR11675:SF8">
    <property type="entry name" value="POLYPEPTIDE N-ACETYLGALACTOSAMINYLTRANSFERASE 14"/>
    <property type="match status" value="1"/>
</dbReference>
<keyword evidence="2" id="KW-1015">Disulfide bond</keyword>
<dbReference type="PROSITE" id="PS50231">
    <property type="entry name" value="RICIN_B_LECTIN"/>
    <property type="match status" value="1"/>
</dbReference>
<evidence type="ECO:0000256" key="1">
    <source>
        <dbReference type="ARBA" id="ARBA00022734"/>
    </source>
</evidence>
<dbReference type="SUPFAM" id="SSF50370">
    <property type="entry name" value="Ricin B-like lectins"/>
    <property type="match status" value="1"/>
</dbReference>
<dbReference type="InterPro" id="IPR035992">
    <property type="entry name" value="Ricin_B-like_lectins"/>
</dbReference>
<organism evidence="4">
    <name type="scientific">Castor canadensis</name>
    <name type="common">American beaver</name>
    <dbReference type="NCBI Taxonomy" id="51338"/>
    <lineage>
        <taxon>Eukaryota</taxon>
        <taxon>Metazoa</taxon>
        <taxon>Chordata</taxon>
        <taxon>Craniata</taxon>
        <taxon>Vertebrata</taxon>
        <taxon>Euteleostomi</taxon>
        <taxon>Mammalia</taxon>
        <taxon>Eutheria</taxon>
        <taxon>Euarchontoglires</taxon>
        <taxon>Glires</taxon>
        <taxon>Rodentia</taxon>
        <taxon>Castorimorpha</taxon>
        <taxon>Castoridae</taxon>
        <taxon>Castor</taxon>
    </lineage>
</organism>
<evidence type="ECO:0000256" key="2">
    <source>
        <dbReference type="ARBA" id="ARBA00023157"/>
    </source>
</evidence>
<evidence type="ECO:0000259" key="3">
    <source>
        <dbReference type="SMART" id="SM00458"/>
    </source>
</evidence>
<dbReference type="GO" id="GO:0030246">
    <property type="term" value="F:carbohydrate binding"/>
    <property type="evidence" value="ECO:0007669"/>
    <property type="project" value="UniProtKB-KW"/>
</dbReference>
<dbReference type="GO" id="GO:0004653">
    <property type="term" value="F:polypeptide N-acetylgalactosaminyltransferase activity"/>
    <property type="evidence" value="ECO:0007669"/>
    <property type="project" value="TreeGrafter"/>
</dbReference>
<accession>A0A8B7UUJ6</accession>
<sequence length="172" mass="19912">MSHHPSIESRLDLRRNLHCQTFKWYLENVYPELRIPLDSSIQKGNIRQRQQCLESQKQNNQEIPNLKLSPCVRSEETKSQVWAFTYTQQIMQEDLCLSVVTLFPGVPVVLSLCKNGDDRQQWTRTGTHIEHIASHLCLDTDMFGDSTEDGKEIVLNPCESSLMSQHWDIVNS</sequence>
<dbReference type="RefSeq" id="XP_020023193.1">
    <property type="nucleotide sequence ID" value="XM_020167604.1"/>
</dbReference>
<dbReference type="Pfam" id="PF00652">
    <property type="entry name" value="Ricin_B_lectin"/>
    <property type="match status" value="1"/>
</dbReference>